<dbReference type="Proteomes" id="UP000805193">
    <property type="component" value="Unassembled WGS sequence"/>
</dbReference>
<comment type="caution">
    <text evidence="1">The sequence shown here is derived from an EMBL/GenBank/DDBJ whole genome shotgun (WGS) entry which is preliminary data.</text>
</comment>
<organism evidence="1 2">
    <name type="scientific">Ixodes persulcatus</name>
    <name type="common">Taiga tick</name>
    <dbReference type="NCBI Taxonomy" id="34615"/>
    <lineage>
        <taxon>Eukaryota</taxon>
        <taxon>Metazoa</taxon>
        <taxon>Ecdysozoa</taxon>
        <taxon>Arthropoda</taxon>
        <taxon>Chelicerata</taxon>
        <taxon>Arachnida</taxon>
        <taxon>Acari</taxon>
        <taxon>Parasitiformes</taxon>
        <taxon>Ixodida</taxon>
        <taxon>Ixodoidea</taxon>
        <taxon>Ixodidae</taxon>
        <taxon>Ixodinae</taxon>
        <taxon>Ixodes</taxon>
    </lineage>
</organism>
<gene>
    <name evidence="1" type="ORF">HPB47_006211</name>
</gene>
<name>A0AC60PBK3_IXOPE</name>
<keyword evidence="2" id="KW-1185">Reference proteome</keyword>
<proteinExistence type="predicted"/>
<sequence>MFGDANCQEPEHSTRVYDNCDVLCLVLALFSGGFDHGIPACLPPPPRRATSRTATAGSPPELGVGCPASPRSRNGLQVRVQTLWQTGRTHWQTGGFGMVVTSTSWNWGEGEDELLKGGTVVGGVASRKAREKAARRTGEEHRHAGRRESAGFWRRTPRTQGRWRGDPARGETTQESESLRRRKTSPRSRACCGTPASTASPQEMHGRTCEPRIIKA</sequence>
<evidence type="ECO:0000313" key="2">
    <source>
        <dbReference type="Proteomes" id="UP000805193"/>
    </source>
</evidence>
<accession>A0AC60PBK3</accession>
<evidence type="ECO:0000313" key="1">
    <source>
        <dbReference type="EMBL" id="KAG0416674.1"/>
    </source>
</evidence>
<protein>
    <submittedName>
        <fullName evidence="1">Uncharacterized protein</fullName>
    </submittedName>
</protein>
<reference evidence="1 2" key="1">
    <citation type="journal article" date="2020" name="Cell">
        <title>Large-Scale Comparative Analyses of Tick Genomes Elucidate Their Genetic Diversity and Vector Capacities.</title>
        <authorList>
            <consortium name="Tick Genome and Microbiome Consortium (TIGMIC)"/>
            <person name="Jia N."/>
            <person name="Wang J."/>
            <person name="Shi W."/>
            <person name="Du L."/>
            <person name="Sun Y."/>
            <person name="Zhan W."/>
            <person name="Jiang J.F."/>
            <person name="Wang Q."/>
            <person name="Zhang B."/>
            <person name="Ji P."/>
            <person name="Bell-Sakyi L."/>
            <person name="Cui X.M."/>
            <person name="Yuan T.T."/>
            <person name="Jiang B.G."/>
            <person name="Yang W.F."/>
            <person name="Lam T.T."/>
            <person name="Chang Q.C."/>
            <person name="Ding S.J."/>
            <person name="Wang X.J."/>
            <person name="Zhu J.G."/>
            <person name="Ruan X.D."/>
            <person name="Zhao L."/>
            <person name="Wei J.T."/>
            <person name="Ye R.Z."/>
            <person name="Que T.C."/>
            <person name="Du C.H."/>
            <person name="Zhou Y.H."/>
            <person name="Cheng J.X."/>
            <person name="Dai P.F."/>
            <person name="Guo W.B."/>
            <person name="Han X.H."/>
            <person name="Huang E.J."/>
            <person name="Li L.F."/>
            <person name="Wei W."/>
            <person name="Gao Y.C."/>
            <person name="Liu J.Z."/>
            <person name="Shao H.Z."/>
            <person name="Wang X."/>
            <person name="Wang C.C."/>
            <person name="Yang T.C."/>
            <person name="Huo Q.B."/>
            <person name="Li W."/>
            <person name="Chen H.Y."/>
            <person name="Chen S.E."/>
            <person name="Zhou L.G."/>
            <person name="Ni X.B."/>
            <person name="Tian J.H."/>
            <person name="Sheng Y."/>
            <person name="Liu T."/>
            <person name="Pan Y.S."/>
            <person name="Xia L.Y."/>
            <person name="Li J."/>
            <person name="Zhao F."/>
            <person name="Cao W.C."/>
        </authorList>
    </citation>
    <scope>NUCLEOTIDE SEQUENCE [LARGE SCALE GENOMIC DNA]</scope>
    <source>
        <strain evidence="1">Iper-2018</strain>
    </source>
</reference>
<dbReference type="EMBL" id="JABSTQ010010929">
    <property type="protein sequence ID" value="KAG0416674.1"/>
    <property type="molecule type" value="Genomic_DNA"/>
</dbReference>